<keyword evidence="1" id="KW-0274">FAD</keyword>
<dbReference type="PANTHER" id="PTHR43762">
    <property type="entry name" value="L-GULONOLACTONE OXIDASE"/>
    <property type="match status" value="1"/>
</dbReference>
<dbReference type="GO" id="GO:0071949">
    <property type="term" value="F:FAD binding"/>
    <property type="evidence" value="ECO:0007669"/>
    <property type="project" value="InterPro"/>
</dbReference>
<dbReference type="GO" id="GO:0016899">
    <property type="term" value="F:oxidoreductase activity, acting on the CH-OH group of donors, oxygen as acceptor"/>
    <property type="evidence" value="ECO:0007669"/>
    <property type="project" value="InterPro"/>
</dbReference>
<keyword evidence="4" id="KW-1185">Reference proteome</keyword>
<protein>
    <submittedName>
        <fullName evidence="3">FAD-binding oxidoreductase</fullName>
    </submittedName>
</protein>
<dbReference type="Proteomes" id="UP000189177">
    <property type="component" value="Unassembled WGS sequence"/>
</dbReference>
<organism evidence="3 4">
    <name type="scientific">Thioalkalivibrio halophilus</name>
    <dbReference type="NCBI Taxonomy" id="252474"/>
    <lineage>
        <taxon>Bacteria</taxon>
        <taxon>Pseudomonadati</taxon>
        <taxon>Pseudomonadota</taxon>
        <taxon>Gammaproteobacteria</taxon>
        <taxon>Chromatiales</taxon>
        <taxon>Ectothiorhodospiraceae</taxon>
        <taxon>Thioalkalivibrio</taxon>
    </lineage>
</organism>
<sequence length="431" mass="48106">MTTSGWNRIPRVEHAAHSAPAFRPDRLPDGPLLAHGMGRSYGDCCLNAGGHLLHTRGLDRFVEFDPATGILTTEAGVTLDELLELSVPRGWFPPVVPGTRFVTLGGAVANDVHGKNHHVAGSFGAHVKRLTLHRSDAGRVEVSPEHNPRWFAATIGGLGLTGLIETVTLQLVPVSSAWMSVWSERFHSLDDFWALDARARREWPYTVAWIDCLADGRRHPPGRGIYSAGRHAVTPPPRARFREPRRRVPVDPPFSLVNGPGLRAFNELYFHQPLRRSPHPAHHRGWLFPLDGIRDWNRIYGRRGFYQYQCVLPERTARDAVAELLRQIARSGQGSFLAVLKTFGRQSPAGMLSFPRPGTTLALDFPDRGAATHALFERLDRVVREAHGALYPAKDARMSGAMFRAGFPEWIEFAKLTDPQFSSSFWRRVTA</sequence>
<dbReference type="InterPro" id="IPR016169">
    <property type="entry name" value="FAD-bd_PCMH_sub2"/>
</dbReference>
<gene>
    <name evidence="3" type="ORF">B1A74_05045</name>
</gene>
<dbReference type="PROSITE" id="PS51387">
    <property type="entry name" value="FAD_PCMH"/>
    <property type="match status" value="1"/>
</dbReference>
<dbReference type="InterPro" id="IPR036318">
    <property type="entry name" value="FAD-bd_PCMH-like_sf"/>
</dbReference>
<evidence type="ECO:0000259" key="2">
    <source>
        <dbReference type="PROSITE" id="PS51387"/>
    </source>
</evidence>
<feature type="domain" description="FAD-binding PCMH-type" evidence="2">
    <location>
        <begin position="1"/>
        <end position="174"/>
    </location>
</feature>
<evidence type="ECO:0000256" key="1">
    <source>
        <dbReference type="ARBA" id="ARBA00022827"/>
    </source>
</evidence>
<evidence type="ECO:0000313" key="3">
    <source>
        <dbReference type="EMBL" id="OOC10643.1"/>
    </source>
</evidence>
<comment type="caution">
    <text evidence="3">The sequence shown here is derived from an EMBL/GenBank/DDBJ whole genome shotgun (WGS) entry which is preliminary data.</text>
</comment>
<dbReference type="SUPFAM" id="SSF56176">
    <property type="entry name" value="FAD-binding/transporter-associated domain-like"/>
    <property type="match status" value="1"/>
</dbReference>
<dbReference type="AlphaFoldDB" id="A0A1V3A0L9"/>
<dbReference type="EMBL" id="MUZR01000013">
    <property type="protein sequence ID" value="OOC10643.1"/>
    <property type="molecule type" value="Genomic_DNA"/>
</dbReference>
<dbReference type="RefSeq" id="WP_077243954.1">
    <property type="nucleotide sequence ID" value="NZ_MUZR01000013.1"/>
</dbReference>
<accession>A0A1V3A0L9</accession>
<dbReference type="InterPro" id="IPR006094">
    <property type="entry name" value="Oxid_FAD_bind_N"/>
</dbReference>
<dbReference type="OrthoDB" id="143770at2"/>
<dbReference type="STRING" id="252474.B1A74_05045"/>
<evidence type="ECO:0000313" key="4">
    <source>
        <dbReference type="Proteomes" id="UP000189177"/>
    </source>
</evidence>
<name>A0A1V3A0L9_9GAMM</name>
<dbReference type="PANTHER" id="PTHR43762:SF1">
    <property type="entry name" value="D-ARABINONO-1,4-LACTONE OXIDASE"/>
    <property type="match status" value="1"/>
</dbReference>
<dbReference type="Gene3D" id="3.30.465.10">
    <property type="match status" value="1"/>
</dbReference>
<dbReference type="InterPro" id="IPR010031">
    <property type="entry name" value="FAD_lactone_oxidase-like"/>
</dbReference>
<proteinExistence type="predicted"/>
<reference evidence="3 4" key="1">
    <citation type="submission" date="2017-02" db="EMBL/GenBank/DDBJ databases">
        <title>Genomic diversity within the haloalkaliphilic genus Thioalkalivibrio.</title>
        <authorList>
            <person name="Ahn A.-C."/>
            <person name="Meier-Kolthoff J."/>
            <person name="Overmars L."/>
            <person name="Richter M."/>
            <person name="Woyke T."/>
            <person name="Sorokin D.Y."/>
            <person name="Muyzer G."/>
        </authorList>
    </citation>
    <scope>NUCLEOTIDE SEQUENCE [LARGE SCALE GENOMIC DNA]</scope>
    <source>
        <strain evidence="3 4">HL17</strain>
    </source>
</reference>
<dbReference type="InterPro" id="IPR016166">
    <property type="entry name" value="FAD-bd_PCMH"/>
</dbReference>
<dbReference type="Pfam" id="PF01565">
    <property type="entry name" value="FAD_binding_4"/>
    <property type="match status" value="1"/>
</dbReference>
<keyword evidence="1" id="KW-0285">Flavoprotein</keyword>